<dbReference type="EMBL" id="LNZH02000165">
    <property type="protein sequence ID" value="OCB89094.1"/>
    <property type="molecule type" value="Genomic_DNA"/>
</dbReference>
<comment type="caution">
    <text evidence="3">The sequence shown here is derived from an EMBL/GenBank/DDBJ whole genome shotgun (WGS) entry which is preliminary data.</text>
</comment>
<name>A0A9Q5HZY1_SANBA</name>
<dbReference type="InterPro" id="IPR013320">
    <property type="entry name" value="ConA-like_dom_sf"/>
</dbReference>
<dbReference type="SUPFAM" id="SSF49899">
    <property type="entry name" value="Concanavalin A-like lectins/glucanases"/>
    <property type="match status" value="1"/>
</dbReference>
<feature type="region of interest" description="Disordered" evidence="1">
    <location>
        <begin position="1"/>
        <end position="73"/>
    </location>
</feature>
<organism evidence="3 4">
    <name type="scientific">Sanghuangporus baumii</name>
    <name type="common">Phellinus baumii</name>
    <dbReference type="NCBI Taxonomy" id="108892"/>
    <lineage>
        <taxon>Eukaryota</taxon>
        <taxon>Fungi</taxon>
        <taxon>Dikarya</taxon>
        <taxon>Basidiomycota</taxon>
        <taxon>Agaricomycotina</taxon>
        <taxon>Agaricomycetes</taxon>
        <taxon>Hymenochaetales</taxon>
        <taxon>Hymenochaetaceae</taxon>
        <taxon>Sanghuangporus</taxon>
    </lineage>
</organism>
<protein>
    <recommendedName>
        <fullName evidence="2">B30.2/SPRY domain-containing protein</fullName>
    </recommendedName>
</protein>
<dbReference type="PANTHER" id="PTHR12864">
    <property type="entry name" value="RAN BINDING PROTEIN 9-RELATED"/>
    <property type="match status" value="1"/>
</dbReference>
<dbReference type="AlphaFoldDB" id="A0A9Q5HZY1"/>
<evidence type="ECO:0000256" key="1">
    <source>
        <dbReference type="SAM" id="MobiDB-lite"/>
    </source>
</evidence>
<reference evidence="3" key="1">
    <citation type="submission" date="2016-06" db="EMBL/GenBank/DDBJ databases">
        <title>Draft Genome sequence of the fungus Inonotus baumii.</title>
        <authorList>
            <person name="Zhu H."/>
            <person name="Lin W."/>
        </authorList>
    </citation>
    <scope>NUCLEOTIDE SEQUENCE</scope>
    <source>
        <strain evidence="3">821</strain>
    </source>
</reference>
<keyword evidence="4" id="KW-1185">Reference proteome</keyword>
<dbReference type="InterPro" id="IPR043136">
    <property type="entry name" value="B30.2/SPRY_sf"/>
</dbReference>
<sequence>MGWLKHLRPKSPQPSSSPSYLYGCADPDAPPPEWAPASEPSSTYGMKNEAPEDEYEAAEEFCEQNPPDSPRFLPSADVDRIREIGCKGWTLVPPKLSRFKGHITEIRTVRGKESSSSYTSGEKSGPKVIEIVTEKGCGDSCVLSNYPIMAGLYDIQGKEGVYYEVTILQMDGVIAIGSACLPYPEYRFPGWNRLSTGLHLDDMQKFFEDPNGGRPYSSFLSSLPSLSSNDTIGFGYIFSTGTIFYTYNGERLEDAFLGVYLPRTQYDVYAAIGVGGPGVNRLRVNFGGDDEEYLFKWKPGREWAWRIEGHVGRMAGGGNEDEELPSYPG</sequence>
<gene>
    <name evidence="3" type="ORF">A7U60_g3778</name>
</gene>
<dbReference type="InterPro" id="IPR001870">
    <property type="entry name" value="B30.2/SPRY"/>
</dbReference>
<proteinExistence type="predicted"/>
<accession>A0A9Q5HZY1</accession>
<dbReference type="PROSITE" id="PS50188">
    <property type="entry name" value="B302_SPRY"/>
    <property type="match status" value="1"/>
</dbReference>
<dbReference type="Proteomes" id="UP000757232">
    <property type="component" value="Unassembled WGS sequence"/>
</dbReference>
<feature type="domain" description="B30.2/SPRY" evidence="2">
    <location>
        <begin position="88"/>
        <end position="291"/>
    </location>
</feature>
<evidence type="ECO:0000313" key="4">
    <source>
        <dbReference type="Proteomes" id="UP000757232"/>
    </source>
</evidence>
<dbReference type="Gene3D" id="2.60.120.920">
    <property type="match status" value="1"/>
</dbReference>
<dbReference type="Pfam" id="PF00622">
    <property type="entry name" value="SPRY"/>
    <property type="match status" value="1"/>
</dbReference>
<evidence type="ECO:0000313" key="3">
    <source>
        <dbReference type="EMBL" id="OCB89094.1"/>
    </source>
</evidence>
<evidence type="ECO:0000259" key="2">
    <source>
        <dbReference type="PROSITE" id="PS50188"/>
    </source>
</evidence>
<feature type="compositionally biased region" description="Acidic residues" evidence="1">
    <location>
        <begin position="51"/>
        <end position="62"/>
    </location>
</feature>
<dbReference type="InterPro" id="IPR003877">
    <property type="entry name" value="SPRY_dom"/>
</dbReference>
<dbReference type="InterPro" id="IPR050618">
    <property type="entry name" value="Ubq-SigPath_Reg"/>
</dbReference>
<dbReference type="OrthoDB" id="258495at2759"/>
<dbReference type="SMART" id="SM00449">
    <property type="entry name" value="SPRY"/>
    <property type="match status" value="1"/>
</dbReference>